<evidence type="ECO:0000256" key="3">
    <source>
        <dbReference type="SAM" id="MobiDB-lite"/>
    </source>
</evidence>
<dbReference type="Pfam" id="PF00100">
    <property type="entry name" value="Zona_pellucida"/>
    <property type="match status" value="1"/>
</dbReference>
<dbReference type="EMBL" id="JAFDVH010000007">
    <property type="protein sequence ID" value="KAG7473707.1"/>
    <property type="molecule type" value="Genomic_DNA"/>
</dbReference>
<accession>A0A9D3T6P7</accession>
<gene>
    <name evidence="7" type="ORF">MATL_G00098740</name>
</gene>
<reference evidence="7" key="1">
    <citation type="submission" date="2021-01" db="EMBL/GenBank/DDBJ databases">
        <authorList>
            <person name="Zahm M."/>
            <person name="Roques C."/>
            <person name="Cabau C."/>
            <person name="Klopp C."/>
            <person name="Donnadieu C."/>
            <person name="Jouanno E."/>
            <person name="Lampietro C."/>
            <person name="Louis A."/>
            <person name="Herpin A."/>
            <person name="Echchiki A."/>
            <person name="Berthelot C."/>
            <person name="Parey E."/>
            <person name="Roest-Crollius H."/>
            <person name="Braasch I."/>
            <person name="Postlethwait J."/>
            <person name="Bobe J."/>
            <person name="Montfort J."/>
            <person name="Bouchez O."/>
            <person name="Begum T."/>
            <person name="Mejri S."/>
            <person name="Adams A."/>
            <person name="Chen W.-J."/>
            <person name="Guiguen Y."/>
        </authorList>
    </citation>
    <scope>NUCLEOTIDE SEQUENCE</scope>
    <source>
        <strain evidence="7">YG-15Mar2019-1</strain>
        <tissue evidence="7">Brain</tissue>
    </source>
</reference>
<evidence type="ECO:0000256" key="2">
    <source>
        <dbReference type="ARBA" id="ARBA00023157"/>
    </source>
</evidence>
<keyword evidence="4" id="KW-0472">Membrane</keyword>
<dbReference type="OrthoDB" id="10063988at2759"/>
<dbReference type="InterPro" id="IPR055356">
    <property type="entry name" value="ZP-N"/>
</dbReference>
<feature type="transmembrane region" description="Helical" evidence="4">
    <location>
        <begin position="670"/>
        <end position="690"/>
    </location>
</feature>
<keyword evidence="1 5" id="KW-0732">Signal</keyword>
<dbReference type="Proteomes" id="UP001046870">
    <property type="component" value="Chromosome 7"/>
</dbReference>
<keyword evidence="4" id="KW-1133">Transmembrane helix</keyword>
<dbReference type="Pfam" id="PF23344">
    <property type="entry name" value="ZP-N"/>
    <property type="match status" value="1"/>
</dbReference>
<dbReference type="AlphaFoldDB" id="A0A9D3T6P7"/>
<evidence type="ECO:0000256" key="5">
    <source>
        <dbReference type="SAM" id="SignalP"/>
    </source>
</evidence>
<evidence type="ECO:0000313" key="7">
    <source>
        <dbReference type="EMBL" id="KAG7473707.1"/>
    </source>
</evidence>
<dbReference type="Gene3D" id="2.60.40.4100">
    <property type="entry name" value="Zona pellucida, ZP-C domain"/>
    <property type="match status" value="1"/>
</dbReference>
<proteinExistence type="predicted"/>
<feature type="domain" description="ZP" evidence="6">
    <location>
        <begin position="378"/>
        <end position="623"/>
    </location>
</feature>
<dbReference type="InterPro" id="IPR001507">
    <property type="entry name" value="ZP_dom"/>
</dbReference>
<evidence type="ECO:0000256" key="1">
    <source>
        <dbReference type="ARBA" id="ARBA00022729"/>
    </source>
</evidence>
<comment type="caution">
    <text evidence="7">The sequence shown here is derived from an EMBL/GenBank/DDBJ whole genome shotgun (WGS) entry which is preliminary data.</text>
</comment>
<feature type="signal peptide" evidence="5">
    <location>
        <begin position="1"/>
        <end position="18"/>
    </location>
</feature>
<organism evidence="7 8">
    <name type="scientific">Megalops atlanticus</name>
    <name type="common">Tarpon</name>
    <name type="synonym">Clupea gigantea</name>
    <dbReference type="NCBI Taxonomy" id="7932"/>
    <lineage>
        <taxon>Eukaryota</taxon>
        <taxon>Metazoa</taxon>
        <taxon>Chordata</taxon>
        <taxon>Craniata</taxon>
        <taxon>Vertebrata</taxon>
        <taxon>Euteleostomi</taxon>
        <taxon>Actinopterygii</taxon>
        <taxon>Neopterygii</taxon>
        <taxon>Teleostei</taxon>
        <taxon>Elopiformes</taxon>
        <taxon>Megalopidae</taxon>
        <taxon>Megalops</taxon>
    </lineage>
</organism>
<name>A0A9D3T6P7_MEGAT</name>
<keyword evidence="2" id="KW-1015">Disulfide bond</keyword>
<dbReference type="Gene3D" id="2.60.40.3210">
    <property type="entry name" value="Zona pellucida, ZP-N domain"/>
    <property type="match status" value="1"/>
</dbReference>
<evidence type="ECO:0000256" key="4">
    <source>
        <dbReference type="SAM" id="Phobius"/>
    </source>
</evidence>
<sequence>MSFCTLLLLLLFVSSACASHYYGGTLTFTPKGRNPDGSFRVDIRYKETYHVCYSWNSWSCSSGNCGSYNNFQIGPVDRSSSGNSWCQSEAFMTRKIPSDKPFEMRSDTGEPNRSPVTTIPSFLRVPQNCARTYNLVAHDPDSDQVRCRFGSLSTECNYCYNYPGFHLDQNSCTLSYISTSNQRAHAFEIVLEDFPRQPITLSYTDGTSTVKSPLHPSRRRRSVWQTTTTSPPMITSHWPWCSPLSKIPLQFAIRVDPPVSSCTEGQILPLFLYPTPFNAETLSATVNQELEIRLNATATFSQVNNFIISGPLNITKYTTTHGQFAECLIRWTPTENDFGEHVPICFVAESKLGSSIYHSEMRCVIVVVGHTFGEANVICTENTMTVEVEKSSIIGLHEDHLRLNDPTCTLTSNSTHVIAAMSLNSCGTQLEEDDENLIFKNEITSFDKITDVITRKHEVEIGFSCVYPKKGQVSLEFKAHKIPYVFTEKGFGKFTYEFEFFSNYLYNSKVDPSNYPVEVVLKDMIYMEIKATSSLANTVLFVESCRATPYDDPSYHIFYNIIENGCTMDETLVVYSNNNTKYRFGMEAFKFIGQYDEVYISCSVILCQAGDPYTRCSRGCVNATASPVVHHHHRRSVTSETSRHFISQGPLRLKRSSDSTVSNMALNMNLVFIAGTLLAAVAMVCGVVIYKIKGMKVKYQPLPSNDF</sequence>
<keyword evidence="4" id="KW-0812">Transmembrane</keyword>
<dbReference type="PANTHER" id="PTHR14002:SF59">
    <property type="entry name" value="CUB AND ZONA PELLUCIDA-LIKE DOMAIN-CONTAINING PROTEIN 1-RELATED"/>
    <property type="match status" value="1"/>
</dbReference>
<evidence type="ECO:0000313" key="8">
    <source>
        <dbReference type="Proteomes" id="UP001046870"/>
    </source>
</evidence>
<dbReference type="InterPro" id="IPR055355">
    <property type="entry name" value="ZP-C"/>
</dbReference>
<dbReference type="PANTHER" id="PTHR14002">
    <property type="entry name" value="ENDOGLIN/TGF-BETA RECEPTOR TYPE III"/>
    <property type="match status" value="1"/>
</dbReference>
<evidence type="ECO:0000259" key="6">
    <source>
        <dbReference type="PROSITE" id="PS51034"/>
    </source>
</evidence>
<protein>
    <recommendedName>
        <fullName evidence="6">ZP domain-containing protein</fullName>
    </recommendedName>
</protein>
<dbReference type="SMART" id="SM00241">
    <property type="entry name" value="ZP"/>
    <property type="match status" value="1"/>
</dbReference>
<feature type="chain" id="PRO_5039467215" description="ZP domain-containing protein" evidence="5">
    <location>
        <begin position="19"/>
        <end position="707"/>
    </location>
</feature>
<dbReference type="PROSITE" id="PS51034">
    <property type="entry name" value="ZP_2"/>
    <property type="match status" value="1"/>
</dbReference>
<dbReference type="InterPro" id="IPR042235">
    <property type="entry name" value="ZP-C_dom"/>
</dbReference>
<keyword evidence="8" id="KW-1185">Reference proteome</keyword>
<feature type="region of interest" description="Disordered" evidence="3">
    <location>
        <begin position="205"/>
        <end position="225"/>
    </location>
</feature>